<dbReference type="EMBL" id="JAAMPJ010000004">
    <property type="protein sequence ID" value="NGY60872.1"/>
    <property type="molecule type" value="Genomic_DNA"/>
</dbReference>
<protein>
    <submittedName>
        <fullName evidence="2">CbtB-domain containing protein</fullName>
    </submittedName>
</protein>
<keyword evidence="1" id="KW-0472">Membrane</keyword>
<keyword evidence="1" id="KW-1133">Transmembrane helix</keyword>
<proteinExistence type="predicted"/>
<sequence>MTSPAAHLSAVRVPKWALAVSLLGLIVTYLVLQENGLALGASSELLHEFFHDGRHALGVPCH</sequence>
<dbReference type="RefSeq" id="WP_086667226.1">
    <property type="nucleotide sequence ID" value="NZ_JAAMPJ010000004.1"/>
</dbReference>
<evidence type="ECO:0000313" key="2">
    <source>
        <dbReference type="EMBL" id="NGY60872.1"/>
    </source>
</evidence>
<comment type="caution">
    <text evidence="2">The sequence shown here is derived from an EMBL/GenBank/DDBJ whole genome shotgun (WGS) entry which is preliminary data.</text>
</comment>
<organism evidence="2 3">
    <name type="scientific">Lentzea alba</name>
    <dbReference type="NCBI Taxonomy" id="2714351"/>
    <lineage>
        <taxon>Bacteria</taxon>
        <taxon>Bacillati</taxon>
        <taxon>Actinomycetota</taxon>
        <taxon>Actinomycetes</taxon>
        <taxon>Pseudonocardiales</taxon>
        <taxon>Pseudonocardiaceae</taxon>
        <taxon>Lentzea</taxon>
    </lineage>
</organism>
<gene>
    <name evidence="2" type="ORF">G7043_18225</name>
</gene>
<feature type="transmembrane region" description="Helical" evidence="1">
    <location>
        <begin position="16"/>
        <end position="32"/>
    </location>
</feature>
<evidence type="ECO:0000313" key="3">
    <source>
        <dbReference type="Proteomes" id="UP000481360"/>
    </source>
</evidence>
<keyword evidence="1" id="KW-0812">Transmembrane</keyword>
<dbReference type="Proteomes" id="UP000481360">
    <property type="component" value="Unassembled WGS sequence"/>
</dbReference>
<dbReference type="Pfam" id="PF09489">
    <property type="entry name" value="CbtB"/>
    <property type="match status" value="1"/>
</dbReference>
<reference evidence="2 3" key="1">
    <citation type="submission" date="2020-03" db="EMBL/GenBank/DDBJ databases">
        <title>Isolation and identification of active actinomycetes.</title>
        <authorList>
            <person name="Sun X."/>
        </authorList>
    </citation>
    <scope>NUCLEOTIDE SEQUENCE [LARGE SCALE GENOMIC DNA]</scope>
    <source>
        <strain evidence="2 3">NEAU-D13</strain>
    </source>
</reference>
<evidence type="ECO:0000256" key="1">
    <source>
        <dbReference type="SAM" id="Phobius"/>
    </source>
</evidence>
<name>A0A7C9VR42_9PSEU</name>
<dbReference type="InterPro" id="IPR012667">
    <property type="entry name" value="CbtB_put"/>
</dbReference>
<accession>A0A7C9VR42</accession>
<keyword evidence="3" id="KW-1185">Reference proteome</keyword>
<dbReference type="AlphaFoldDB" id="A0A7C9VR42"/>